<dbReference type="OrthoDB" id="6262491at2759"/>
<feature type="repeat" description="WD" evidence="1">
    <location>
        <begin position="616"/>
        <end position="648"/>
    </location>
</feature>
<dbReference type="RefSeq" id="XP_066919537.1">
    <property type="nucleotide sequence ID" value="XM_067063436.1"/>
</dbReference>
<reference evidence="4" key="1">
    <citation type="submission" date="2021-01" db="UniProtKB">
        <authorList>
            <consortium name="EnsemblMetazoa"/>
        </authorList>
    </citation>
    <scope>IDENTIFICATION</scope>
</reference>
<dbReference type="Gene3D" id="1.25.10.10">
    <property type="entry name" value="Leucine-rich Repeat Variant"/>
    <property type="match status" value="1"/>
</dbReference>
<keyword evidence="2" id="KW-0175">Coiled coil</keyword>
<evidence type="ECO:0000256" key="3">
    <source>
        <dbReference type="SAM" id="MobiDB-lite"/>
    </source>
</evidence>
<feature type="compositionally biased region" description="Basic and acidic residues" evidence="3">
    <location>
        <begin position="1526"/>
        <end position="1540"/>
    </location>
</feature>
<feature type="compositionally biased region" description="Low complexity" evidence="3">
    <location>
        <begin position="994"/>
        <end position="1004"/>
    </location>
</feature>
<dbReference type="SUPFAM" id="SSF50978">
    <property type="entry name" value="WD40 repeat-like"/>
    <property type="match status" value="2"/>
</dbReference>
<feature type="compositionally biased region" description="Basic and acidic residues" evidence="3">
    <location>
        <begin position="825"/>
        <end position="835"/>
    </location>
</feature>
<feature type="region of interest" description="Disordered" evidence="3">
    <location>
        <begin position="1335"/>
        <end position="1400"/>
    </location>
</feature>
<evidence type="ECO:0000256" key="1">
    <source>
        <dbReference type="PROSITE-ProRule" id="PRU00221"/>
    </source>
</evidence>
<evidence type="ECO:0000313" key="4">
    <source>
        <dbReference type="EnsemblMetazoa" id="CLYHEMP000370.1"/>
    </source>
</evidence>
<accession>A0A7M5WHZ9</accession>
<sequence length="1948" mass="221081">MTKESAMKNLKLQMKVLNNMKKLHADLENFHRRKVITKETLNSKIVNQLDTYREPESIVVPSGLQPNNSFHVPKPLQCSLHITSPTHDLYVGHYGAGPQNGLHVWNKSLVDGHIKRHKKALNCRISHMVFISNAYVYFAACTDLSLRVFSNKLREQCTLQLTYSILSMLYDEDRCSIIVGAVGCLQQWKLTNGVHQTPHMQREIELTDDFSGITPWISFIHYNKDQNVYIALSGTALFFIDAIRFEQTAFVENRHAYPLTVCYAYVPSKYLVTGAKNGDIKVWNMSMYSLPYVGCFNGHLKKIVCIVAHPNEPLLITASDDSTIRFWRIETFQETYRFDVLDTIHDLRLVGPRKLYYTSQKYICLLDFNYFHSIFTLVGAKCLSLSRYAPGPDQPARIMIVGDDGGVRIISPTHGNILTMLFPVVTHRPVSYTHDPMEHRLYVRLHDGDVMVVSSKSNPCRTVKIWKARCDDEQVVSMCVLFLDVGADKKSILLGAHLDGCISLLKARGLEMKKVSPARGIITQFQSNTVQHSYADFLTYNTENTITLWKVRTIGPGLIDLNMIDDIQIEGVPTHISFRGDFFALSHENRLVTYHVDFKKRGFCAGHVTLFKHTKDEQHTKSITQLTSCSNLAIFATSSLDGHIKIWDTQCHLLRELVFDSTLSGVCFANGHGDLLVGFQSNLHYVPVLEYLPYGYLQTLLETEVPDDRTEFCISFDPLLKFWYDPDRVETVGMNETNQRCEEGDSLVQRFTGLCPAAADLVSVRQSRQTNIRESHYKFDALHDIAELTHRQPKKTIIDKETLKSSRRNSLIPTSSLVWVGSEPSSRRESEDHSEQTPTIQSTENMPLSTALANEIMTILSVDSLPPKDADENADTAFLLEEEDGKKFWPCAPDGFIPNSIIRKLIAPKKPEWDDAEPWRPKSLDMLGSLKHEELECPTPEEESDDEVRVWLSADEEEDEEETSNSMDSLSYFLKQERRRSSQGSSKSKRVKKSSPSSTPTTPKKSFKKTAKTVAIVAKPLNRKRKSVSRGKKKRGRTGEKGSISETEESERSEGTEEFDEEEEGNDLPDLPEFELNAIPETPSPPPSIGPIPKKISLNTFFKKFRKKKWFPKDVDHSNYNKIARRCLDELDEIKPFELREIVDFLAELHIIEPLSENCLDTVIKKLLSILDNKSGQVRHYAVQALLKLGENRKDVIIRLVQGLDDPVVTVREEVKMVLSAMCGITCADTLVTILEEIGEYQEYPMSNDADVVETFHSTIISRQHLVLRRATLENNRREQRQSIFNWLHKHQSAEEVARKVRKLSDEYQEKQRKKERRKEKIKKKVIKNWTATMPNTKAKAATKGWKKPANEKERIDNIVQKTKYKGEKKRRVKKKTNDVEEEEDDSIDEPESPNTSPASYVLVDSIPSQVPLINVASDSLDTSSTSEEDDDSSLYYKTSSTQTSTNTSSDVTTTDDDSVSGDNSSDESDDRPETCDFIVKSASPRSYTDTKMTSKKGVITSSNTNVDNLLLPTGQPPSQKKKPKLEKTKQKVGKSKQEDVGMTNPSDIFEIKMVNRMLLNEQGEGCEDAIKHFAPRIYDKFIEAQPELAQKFEMTESQILQQQQRADEKKSVPALKVLHMKLAELNRHPSAIYSPPTTDNQTLVTDQKKRRVKNRSKNPNAPAKKSDVLNVQKAVLATAITALNNKRRNTTDGLPSHGILGNQALNDISALLVMFQKSKNTFNRKSLSAVYNIIEELQGEFGLVQPAARPLNKSHHHLQFSNKNEKTEDVTQITHVRLIPSPVQRDMVPGVHGERILSSFHVLPSIPKAPRDDCWRMKAIPERHGHSTVTDKRGHAQYGSMAFHWTTWTSSYDMSLNSQSVAHNNTSIKNKNKKRTNQSSPDKSNHHLPVILEKPHQRVAEKWARCAQLTPPKLSVLVELERRRNIHSTDFNRCNPAPPNTALATSK</sequence>
<feature type="region of interest" description="Disordered" evidence="3">
    <location>
        <begin position="1867"/>
        <end position="1892"/>
    </location>
</feature>
<evidence type="ECO:0000256" key="2">
    <source>
        <dbReference type="SAM" id="Coils"/>
    </source>
</evidence>
<feature type="compositionally biased region" description="Acidic residues" evidence="3">
    <location>
        <begin position="1454"/>
        <end position="1471"/>
    </location>
</feature>
<dbReference type="EnsemblMetazoa" id="CLYHEMT000370.1">
    <property type="protein sequence ID" value="CLYHEMP000370.1"/>
    <property type="gene ID" value="CLYHEMG000370"/>
</dbReference>
<dbReference type="PROSITE" id="PS50294">
    <property type="entry name" value="WD_REPEATS_REGION"/>
    <property type="match status" value="2"/>
</dbReference>
<evidence type="ECO:0000313" key="5">
    <source>
        <dbReference type="Proteomes" id="UP000594262"/>
    </source>
</evidence>
<feature type="region of interest" description="Disordered" evidence="3">
    <location>
        <begin position="1630"/>
        <end position="1666"/>
    </location>
</feature>
<keyword evidence="5" id="KW-1185">Reference proteome</keyword>
<feature type="compositionally biased region" description="Basic residues" evidence="3">
    <location>
        <begin position="1021"/>
        <end position="1036"/>
    </location>
</feature>
<dbReference type="Proteomes" id="UP000594262">
    <property type="component" value="Unplaced"/>
</dbReference>
<dbReference type="PANTHER" id="PTHR45532:SF4">
    <property type="entry name" value="WD REPEAT-CONTAINING PROTEIN 55 HOMOLOG"/>
    <property type="match status" value="1"/>
</dbReference>
<dbReference type="Gene3D" id="2.130.10.10">
    <property type="entry name" value="YVTN repeat-like/Quinoprotein amine dehydrogenase"/>
    <property type="match status" value="2"/>
</dbReference>
<dbReference type="InterPro" id="IPR001680">
    <property type="entry name" value="WD40_rpt"/>
</dbReference>
<feature type="repeat" description="WD" evidence="1">
    <location>
        <begin position="296"/>
        <end position="337"/>
    </location>
</feature>
<feature type="region of interest" description="Disordered" evidence="3">
    <location>
        <begin position="954"/>
        <end position="1092"/>
    </location>
</feature>
<dbReference type="InterPro" id="IPR015943">
    <property type="entry name" value="WD40/YVTN_repeat-like_dom_sf"/>
</dbReference>
<dbReference type="PROSITE" id="PS50082">
    <property type="entry name" value="WD_REPEATS_2"/>
    <property type="match status" value="2"/>
</dbReference>
<feature type="compositionally biased region" description="Basic residues" evidence="3">
    <location>
        <begin position="1363"/>
        <end position="1375"/>
    </location>
</feature>
<feature type="compositionally biased region" description="Polar residues" evidence="3">
    <location>
        <begin position="836"/>
        <end position="846"/>
    </location>
</feature>
<protein>
    <submittedName>
        <fullName evidence="4">Uncharacterized protein</fullName>
    </submittedName>
</protein>
<dbReference type="SMART" id="SM00320">
    <property type="entry name" value="WD40"/>
    <property type="match status" value="4"/>
</dbReference>
<dbReference type="SUPFAM" id="SSF48371">
    <property type="entry name" value="ARM repeat"/>
    <property type="match status" value="1"/>
</dbReference>
<feature type="coiled-coil region" evidence="2">
    <location>
        <begin position="1291"/>
        <end position="1325"/>
    </location>
</feature>
<dbReference type="InterPro" id="IPR016024">
    <property type="entry name" value="ARM-type_fold"/>
</dbReference>
<dbReference type="InterPro" id="IPR011989">
    <property type="entry name" value="ARM-like"/>
</dbReference>
<dbReference type="GeneID" id="136806862"/>
<name>A0A7M5WHZ9_9CNID</name>
<feature type="compositionally biased region" description="Polar residues" evidence="3">
    <location>
        <begin position="1636"/>
        <end position="1646"/>
    </location>
</feature>
<dbReference type="PANTHER" id="PTHR45532">
    <property type="entry name" value="WD REPEAT-CONTAINING PROTEIN 97"/>
    <property type="match status" value="1"/>
</dbReference>
<organism evidence="4 5">
    <name type="scientific">Clytia hemisphaerica</name>
    <dbReference type="NCBI Taxonomy" id="252671"/>
    <lineage>
        <taxon>Eukaryota</taxon>
        <taxon>Metazoa</taxon>
        <taxon>Cnidaria</taxon>
        <taxon>Hydrozoa</taxon>
        <taxon>Hydroidolina</taxon>
        <taxon>Leptothecata</taxon>
        <taxon>Obeliida</taxon>
        <taxon>Clytiidae</taxon>
        <taxon>Clytia</taxon>
    </lineage>
</organism>
<feature type="region of interest" description="Disordered" evidence="3">
    <location>
        <begin position="1418"/>
        <end position="1543"/>
    </location>
</feature>
<proteinExistence type="predicted"/>
<dbReference type="Pfam" id="PF00400">
    <property type="entry name" value="WD40"/>
    <property type="match status" value="2"/>
</dbReference>
<feature type="compositionally biased region" description="Acidic residues" evidence="3">
    <location>
        <begin position="954"/>
        <end position="963"/>
    </location>
</feature>
<feature type="compositionally biased region" description="Low complexity" evidence="3">
    <location>
        <begin position="1439"/>
        <end position="1453"/>
    </location>
</feature>
<feature type="compositionally biased region" description="Acidic residues" evidence="3">
    <location>
        <begin position="1380"/>
        <end position="1392"/>
    </location>
</feature>
<feature type="compositionally biased region" description="Acidic residues" evidence="3">
    <location>
        <begin position="1056"/>
        <end position="1073"/>
    </location>
</feature>
<dbReference type="InterPro" id="IPR036322">
    <property type="entry name" value="WD40_repeat_dom_sf"/>
</dbReference>
<feature type="region of interest" description="Disordered" evidence="3">
    <location>
        <begin position="818"/>
        <end position="846"/>
    </location>
</feature>
<keyword evidence="1" id="KW-0853">WD repeat</keyword>